<organism evidence="1 2">
    <name type="scientific">Trichonephila clavipes</name>
    <name type="common">Golden silk orbweaver</name>
    <name type="synonym">Nephila clavipes</name>
    <dbReference type="NCBI Taxonomy" id="2585209"/>
    <lineage>
        <taxon>Eukaryota</taxon>
        <taxon>Metazoa</taxon>
        <taxon>Ecdysozoa</taxon>
        <taxon>Arthropoda</taxon>
        <taxon>Chelicerata</taxon>
        <taxon>Arachnida</taxon>
        <taxon>Araneae</taxon>
        <taxon>Araneomorphae</taxon>
        <taxon>Entelegynae</taxon>
        <taxon>Araneoidea</taxon>
        <taxon>Nephilidae</taxon>
        <taxon>Trichonephila</taxon>
    </lineage>
</organism>
<reference evidence="1" key="1">
    <citation type="submission" date="2020-08" db="EMBL/GenBank/DDBJ databases">
        <title>Multicomponent nature underlies the extraordinary mechanical properties of spider dragline silk.</title>
        <authorList>
            <person name="Kono N."/>
            <person name="Nakamura H."/>
            <person name="Mori M."/>
            <person name="Yoshida Y."/>
            <person name="Ohtoshi R."/>
            <person name="Malay A.D."/>
            <person name="Moran D.A.P."/>
            <person name="Tomita M."/>
            <person name="Numata K."/>
            <person name="Arakawa K."/>
        </authorList>
    </citation>
    <scope>NUCLEOTIDE SEQUENCE</scope>
</reference>
<keyword evidence="2" id="KW-1185">Reference proteome</keyword>
<evidence type="ECO:0000313" key="2">
    <source>
        <dbReference type="Proteomes" id="UP000887159"/>
    </source>
</evidence>
<protein>
    <submittedName>
        <fullName evidence="1">Uncharacterized protein</fullName>
    </submittedName>
</protein>
<comment type="caution">
    <text evidence="1">The sequence shown here is derived from an EMBL/GenBank/DDBJ whole genome shotgun (WGS) entry which is preliminary data.</text>
</comment>
<dbReference type="AlphaFoldDB" id="A0A8X6S489"/>
<proteinExistence type="predicted"/>
<name>A0A8X6S489_TRICX</name>
<sequence>MVSMMVNTKYVSRTMKYRPYNAYACRVSNYQSELGEYFTTHQAMPSEVPVDRWEEVDGLKLIGQVYPTHALLDSSPVSMLANEYG</sequence>
<evidence type="ECO:0000313" key="1">
    <source>
        <dbReference type="EMBL" id="GFY06509.1"/>
    </source>
</evidence>
<dbReference type="EMBL" id="BMAU01021260">
    <property type="protein sequence ID" value="GFY06509.1"/>
    <property type="molecule type" value="Genomic_DNA"/>
</dbReference>
<accession>A0A8X6S489</accession>
<gene>
    <name evidence="1" type="ORF">TNCV_412591</name>
</gene>
<dbReference type="Proteomes" id="UP000887159">
    <property type="component" value="Unassembled WGS sequence"/>
</dbReference>